<dbReference type="GO" id="GO:0000077">
    <property type="term" value="P:DNA damage checkpoint signaling"/>
    <property type="evidence" value="ECO:0007669"/>
    <property type="project" value="TreeGrafter"/>
</dbReference>
<protein>
    <recommendedName>
        <fullName evidence="9">Checkpoint protein RAD24-like helical bundle domain-containing protein</fullName>
    </recommendedName>
</protein>
<feature type="compositionally biased region" description="Low complexity" evidence="8">
    <location>
        <begin position="130"/>
        <end position="154"/>
    </location>
</feature>
<evidence type="ECO:0000259" key="9">
    <source>
        <dbReference type="Pfam" id="PF25812"/>
    </source>
</evidence>
<keyword evidence="7" id="KW-0131">Cell cycle</keyword>
<evidence type="ECO:0000256" key="8">
    <source>
        <dbReference type="SAM" id="MobiDB-lite"/>
    </source>
</evidence>
<dbReference type="OrthoDB" id="10265971at2759"/>
<sequence>MDGRPPKRPRRSVHGETSQEESSKPTSRSKPVSLSSRPKPSKARPSPAPRHPSSSPSTSPSKPGSGPSPKQAKPKSLHSFFQPATEGQRWSAQKFETKWPLTSVAETLDADEIEDDYDSYDEIFTQHIASQTTNNSTQSKSKSIPSSNQTQSSSLPPKQKTTAARRSNQPSKRFLLPPEQKGNVSRQSRTSQPPEEVEVGVGVEVDNRPWAQRFGPSNLDELVVHKRKVGDVGSWLEDAFAGRCRERLLVLRGPAGSGKTTTISLLSESLGFDIIEWRNPTVSDFTAQDYVSASTQFEEFLGRGDHYGGLDLEDKLEANQKHKSSLRDNRILLVEEFPAVLSRNSGLTAFRASIQRYLASAADHASGEIHPPIVMVVSETLLGSASSVSDNFTVHRLLGPSLYNHISTKIIDFNTVAPTFMQKALRLILEKESRESKRAQIPGPAVLETISEIGDVRSAVSSLEFLCLKSEHNHTGAWGGTLTKSKGKKVRKDAALTPMEEESLKLISQREASLGLFHAVGKIVYNKRLDPSLVPEDTTVLPSPPAYLSEFDRPKVSQVEVNDLIDETGTDITTFVCGLHENYPPSCHGLSFTDDLNACIEALSDSDILSADRKPGHGARGGMGGGITPLNSGVDKLRQDEISFQVAARGLLFGLPYPVNRRVTSLDGRGHSGNAHKMLYPTSLRLWRKTEEIEGLVDSWMTQLLDPSNTSTSTSRPTTEASGVKSWQSFKFGHNGRDGAGTNHHSTKTMLSRPDALLYQLPYMAHIKRNTSEAWELNQITKIKSSDLEDVDDDEDIPSSPSRRPPQPRHPGRGASGGQEPEEEEKLILSDDDIEDD</sequence>
<dbReference type="GO" id="GO:0005524">
    <property type="term" value="F:ATP binding"/>
    <property type="evidence" value="ECO:0007669"/>
    <property type="project" value="UniProtKB-KW"/>
</dbReference>
<feature type="compositionally biased region" description="Acidic residues" evidence="8">
    <location>
        <begin position="820"/>
        <end position="837"/>
    </location>
</feature>
<comment type="subcellular location">
    <subcellularLocation>
        <location evidence="1">Nucleus</location>
    </subcellularLocation>
</comment>
<name>A0A9W9KNU6_9EURO</name>
<feature type="compositionally biased region" description="Polar residues" evidence="8">
    <location>
        <begin position="182"/>
        <end position="193"/>
    </location>
</feature>
<keyword evidence="6" id="KW-0539">Nucleus</keyword>
<feature type="domain" description="Checkpoint protein RAD24-like helical bundle" evidence="9">
    <location>
        <begin position="511"/>
        <end position="611"/>
    </location>
</feature>
<dbReference type="PANTHER" id="PTHR12172:SF0">
    <property type="entry name" value="CELL CYCLE CHECKPOINT PROTEIN RAD17"/>
    <property type="match status" value="1"/>
</dbReference>
<reference evidence="10" key="1">
    <citation type="submission" date="2022-11" db="EMBL/GenBank/DDBJ databases">
        <authorList>
            <person name="Petersen C."/>
        </authorList>
    </citation>
    <scope>NUCLEOTIDE SEQUENCE</scope>
    <source>
        <strain evidence="10">IBT 30069</strain>
    </source>
</reference>
<dbReference type="InterPro" id="IPR057927">
    <property type="entry name" value="RAD24-like_helical"/>
</dbReference>
<dbReference type="GO" id="GO:0005634">
    <property type="term" value="C:nucleus"/>
    <property type="evidence" value="ECO:0007669"/>
    <property type="project" value="UniProtKB-SubCell"/>
</dbReference>
<dbReference type="PANTHER" id="PTHR12172">
    <property type="entry name" value="CELL CYCLE CHECKPOINT PROTEIN RAD17"/>
    <property type="match status" value="1"/>
</dbReference>
<dbReference type="InterPro" id="IPR027417">
    <property type="entry name" value="P-loop_NTPase"/>
</dbReference>
<evidence type="ECO:0000256" key="2">
    <source>
        <dbReference type="ARBA" id="ARBA00006168"/>
    </source>
</evidence>
<evidence type="ECO:0000256" key="5">
    <source>
        <dbReference type="ARBA" id="ARBA00022840"/>
    </source>
</evidence>
<feature type="compositionally biased region" description="Polar residues" evidence="8">
    <location>
        <begin position="155"/>
        <end position="171"/>
    </location>
</feature>
<dbReference type="GO" id="GO:0003682">
    <property type="term" value="F:chromatin binding"/>
    <property type="evidence" value="ECO:0007669"/>
    <property type="project" value="TreeGrafter"/>
</dbReference>
<feature type="compositionally biased region" description="Low complexity" evidence="8">
    <location>
        <begin position="51"/>
        <end position="71"/>
    </location>
</feature>
<dbReference type="InterPro" id="IPR004582">
    <property type="entry name" value="Checkpoint_prot_Rad17_Rad24"/>
</dbReference>
<feature type="region of interest" description="Disordered" evidence="8">
    <location>
        <begin position="1"/>
        <end position="111"/>
    </location>
</feature>
<feature type="compositionally biased region" description="Low complexity" evidence="8">
    <location>
        <begin position="708"/>
        <end position="722"/>
    </location>
</feature>
<keyword evidence="3" id="KW-0547">Nucleotide-binding</keyword>
<keyword evidence="11" id="KW-1185">Reference proteome</keyword>
<evidence type="ECO:0000256" key="4">
    <source>
        <dbReference type="ARBA" id="ARBA00022763"/>
    </source>
</evidence>
<keyword evidence="5" id="KW-0067">ATP-binding</keyword>
<dbReference type="Gene3D" id="3.40.50.300">
    <property type="entry name" value="P-loop containing nucleotide triphosphate hydrolases"/>
    <property type="match status" value="1"/>
</dbReference>
<evidence type="ECO:0000313" key="11">
    <source>
        <dbReference type="Proteomes" id="UP001149165"/>
    </source>
</evidence>
<organism evidence="10 11">
    <name type="scientific">Penicillium angulare</name>
    <dbReference type="NCBI Taxonomy" id="116970"/>
    <lineage>
        <taxon>Eukaryota</taxon>
        <taxon>Fungi</taxon>
        <taxon>Dikarya</taxon>
        <taxon>Ascomycota</taxon>
        <taxon>Pezizomycotina</taxon>
        <taxon>Eurotiomycetes</taxon>
        <taxon>Eurotiomycetidae</taxon>
        <taxon>Eurotiales</taxon>
        <taxon>Aspergillaceae</taxon>
        <taxon>Penicillium</taxon>
    </lineage>
</organism>
<evidence type="ECO:0000256" key="7">
    <source>
        <dbReference type="ARBA" id="ARBA00023306"/>
    </source>
</evidence>
<gene>
    <name evidence="10" type="ORF">N7456_001484</name>
</gene>
<dbReference type="Pfam" id="PF03215">
    <property type="entry name" value="Rad17"/>
    <property type="match status" value="1"/>
</dbReference>
<reference evidence="10" key="2">
    <citation type="journal article" date="2023" name="IMA Fungus">
        <title>Comparative genomic study of the Penicillium genus elucidates a diverse pangenome and 15 lateral gene transfer events.</title>
        <authorList>
            <person name="Petersen C."/>
            <person name="Sorensen T."/>
            <person name="Nielsen M.R."/>
            <person name="Sondergaard T.E."/>
            <person name="Sorensen J.L."/>
            <person name="Fitzpatrick D.A."/>
            <person name="Frisvad J.C."/>
            <person name="Nielsen K.L."/>
        </authorList>
    </citation>
    <scope>NUCLEOTIDE SEQUENCE</scope>
    <source>
        <strain evidence="10">IBT 30069</strain>
    </source>
</reference>
<keyword evidence="4" id="KW-0227">DNA damage</keyword>
<dbReference type="SUPFAM" id="SSF52540">
    <property type="entry name" value="P-loop containing nucleoside triphosphate hydrolases"/>
    <property type="match status" value="1"/>
</dbReference>
<dbReference type="AlphaFoldDB" id="A0A9W9KNU6"/>
<accession>A0A9W9KNU6</accession>
<feature type="region of interest" description="Disordered" evidence="8">
    <location>
        <begin position="129"/>
        <end position="202"/>
    </location>
</feature>
<dbReference type="GO" id="GO:0006281">
    <property type="term" value="P:DNA repair"/>
    <property type="evidence" value="ECO:0007669"/>
    <property type="project" value="InterPro"/>
</dbReference>
<dbReference type="Pfam" id="PF25812">
    <property type="entry name" value="RAD24_helical"/>
    <property type="match status" value="1"/>
</dbReference>
<comment type="caution">
    <text evidence="10">The sequence shown here is derived from an EMBL/GenBank/DDBJ whole genome shotgun (WGS) entry which is preliminary data.</text>
</comment>
<proteinExistence type="inferred from homology"/>
<evidence type="ECO:0000256" key="6">
    <source>
        <dbReference type="ARBA" id="ARBA00023242"/>
    </source>
</evidence>
<comment type="similarity">
    <text evidence="2">Belongs to the rad17/RAD24 family.</text>
</comment>
<feature type="region of interest" description="Disordered" evidence="8">
    <location>
        <begin position="705"/>
        <end position="749"/>
    </location>
</feature>
<dbReference type="EMBL" id="JAPQKH010000002">
    <property type="protein sequence ID" value="KAJ5112950.1"/>
    <property type="molecule type" value="Genomic_DNA"/>
</dbReference>
<dbReference type="GO" id="GO:0033314">
    <property type="term" value="P:mitotic DNA replication checkpoint signaling"/>
    <property type="evidence" value="ECO:0007669"/>
    <property type="project" value="TreeGrafter"/>
</dbReference>
<evidence type="ECO:0000256" key="3">
    <source>
        <dbReference type="ARBA" id="ARBA00022741"/>
    </source>
</evidence>
<feature type="region of interest" description="Disordered" evidence="8">
    <location>
        <begin position="786"/>
        <end position="837"/>
    </location>
</feature>
<dbReference type="GO" id="GO:0003689">
    <property type="term" value="F:DNA clamp loader activity"/>
    <property type="evidence" value="ECO:0007669"/>
    <property type="project" value="TreeGrafter"/>
</dbReference>
<evidence type="ECO:0000256" key="1">
    <source>
        <dbReference type="ARBA" id="ARBA00004123"/>
    </source>
</evidence>
<evidence type="ECO:0000313" key="10">
    <source>
        <dbReference type="EMBL" id="KAJ5112950.1"/>
    </source>
</evidence>
<feature type="compositionally biased region" description="Acidic residues" evidence="8">
    <location>
        <begin position="788"/>
        <end position="797"/>
    </location>
</feature>
<feature type="compositionally biased region" description="Basic residues" evidence="8">
    <location>
        <begin position="1"/>
        <end position="12"/>
    </location>
</feature>
<dbReference type="Proteomes" id="UP001149165">
    <property type="component" value="Unassembled WGS sequence"/>
</dbReference>